<evidence type="ECO:0000313" key="10">
    <source>
        <dbReference type="EMBL" id="KAL3113131.1"/>
    </source>
</evidence>
<dbReference type="FunFam" id="1.20.1640.10:FF:000031">
    <property type="entry name" value="PaTChed family"/>
    <property type="match status" value="1"/>
</dbReference>
<evidence type="ECO:0000256" key="7">
    <source>
        <dbReference type="SAM" id="MobiDB-lite"/>
    </source>
</evidence>
<comment type="caution">
    <text evidence="10">The sequence shown here is derived from an EMBL/GenBank/DDBJ whole genome shotgun (WGS) entry which is preliminary data.</text>
</comment>
<evidence type="ECO:0000256" key="6">
    <source>
        <dbReference type="ARBA" id="ARBA00023180"/>
    </source>
</evidence>
<keyword evidence="6" id="KW-0325">Glycoprotein</keyword>
<accession>A0ABD2LD68</accession>
<dbReference type="PANTHER" id="PTHR46022:SF1">
    <property type="entry name" value="PROTEIN PATCHED"/>
    <property type="match status" value="1"/>
</dbReference>
<feature type="compositionally biased region" description="Acidic residues" evidence="7">
    <location>
        <begin position="18"/>
        <end position="50"/>
    </location>
</feature>
<evidence type="ECO:0000313" key="11">
    <source>
        <dbReference type="Proteomes" id="UP001620626"/>
    </source>
</evidence>
<dbReference type="SUPFAM" id="SSF82866">
    <property type="entry name" value="Multidrug efflux transporter AcrB transmembrane domain"/>
    <property type="match status" value="2"/>
</dbReference>
<proteinExistence type="inferred from homology"/>
<evidence type="ECO:0000256" key="4">
    <source>
        <dbReference type="ARBA" id="ARBA00022989"/>
    </source>
</evidence>
<protein>
    <recommendedName>
        <fullName evidence="9">SSD domain-containing protein</fullName>
    </recommendedName>
</protein>
<feature type="transmembrane region" description="Helical" evidence="8">
    <location>
        <begin position="715"/>
        <end position="743"/>
    </location>
</feature>
<feature type="transmembrane region" description="Helical" evidence="8">
    <location>
        <begin position="685"/>
        <end position="703"/>
    </location>
</feature>
<feature type="compositionally biased region" description="Basic and acidic residues" evidence="7">
    <location>
        <begin position="904"/>
        <end position="915"/>
    </location>
</feature>
<feature type="compositionally biased region" description="Acidic residues" evidence="7">
    <location>
        <begin position="923"/>
        <end position="932"/>
    </location>
</feature>
<evidence type="ECO:0000256" key="1">
    <source>
        <dbReference type="ARBA" id="ARBA00004141"/>
    </source>
</evidence>
<feature type="transmembrane region" description="Helical" evidence="8">
    <location>
        <begin position="755"/>
        <end position="775"/>
    </location>
</feature>
<feature type="transmembrane region" description="Helical" evidence="8">
    <location>
        <begin position="1022"/>
        <end position="1041"/>
    </location>
</feature>
<feature type="transmembrane region" description="Helical" evidence="8">
    <location>
        <begin position="1382"/>
        <end position="1406"/>
    </location>
</feature>
<evidence type="ECO:0000259" key="9">
    <source>
        <dbReference type="PROSITE" id="PS50156"/>
    </source>
</evidence>
<dbReference type="GO" id="GO:0005886">
    <property type="term" value="C:plasma membrane"/>
    <property type="evidence" value="ECO:0007669"/>
    <property type="project" value="UniProtKB-ARBA"/>
</dbReference>
<feature type="transmembrane region" description="Helical" evidence="8">
    <location>
        <begin position="1350"/>
        <end position="1370"/>
    </location>
</feature>
<dbReference type="PROSITE" id="PS50156">
    <property type="entry name" value="SSD"/>
    <property type="match status" value="1"/>
</dbReference>
<feature type="region of interest" description="Disordered" evidence="7">
    <location>
        <begin position="13"/>
        <end position="50"/>
    </location>
</feature>
<feature type="transmembrane region" description="Helical" evidence="8">
    <location>
        <begin position="1418"/>
        <end position="1438"/>
    </location>
</feature>
<name>A0ABD2LD68_9BILA</name>
<comment type="subcellular location">
    <subcellularLocation>
        <location evidence="1">Membrane</location>
        <topology evidence="1">Multi-pass membrane protein</topology>
    </subcellularLocation>
</comment>
<feature type="transmembrane region" description="Helical" evidence="8">
    <location>
        <begin position="130"/>
        <end position="152"/>
    </location>
</feature>
<keyword evidence="5 8" id="KW-0472">Membrane</keyword>
<sequence>MITLLEAPRAARRGFASLDDEQQNNEMSADDDDDDEEEIDGWSGDEEDELEPIEPNCVDRCLAVGQAPDETAFSDKWKREFSKRPTWFNADMALHQILRGRAIGFRWPLYSRILIQRSLFGIGCFVQRHAWLIIVLVLSLFTFFCCGLRYVYIETDIVKLWVSEGGRLNEELNFLSTLQQESRQRRQNATKRHNDEDEPTNAAYEQRHFLPEDLDERLFEIPEDEAPISSYQVLIQTADHSTPSRNVLTKKELLRHVQLMLEITQLSVHKFGLNWTLDDICFKPGALDISPDSMAYVLKPTLERLIPCIWISPIDCFFEGAKPLGPSPPIDIQNIPLGPLLQLMVDDIPDQVSWTNLDPEHVVSQVTATFDLGTMRNFFMRSGIGKGYLERLCIDPLDPACPPTAPNHYGGTVLCDAIRHFEQRIVGVGQMTNRTIEDILAPYKSVDGTNNAGEQKKKQNTSPFDIFQAFFGAADSGAGADKFGQSNNATASNTSSSCAVHKTAFMRWLSHNLETFGDQFPAHLLPRFPNYGQVMRHGCRGVASSVMKWPARMILGGLHNDDQHHHRHDHGTASKSAEDRSATDETIRAEALQSVILVASPTEVFRRFKDSAKFAPANESDNTTRWSPLVAKEVISAWARAFTDSLYNHAFNRRAGHTYIEQSARVVHPLASTSISDMLAEFCDFNYAIILAGYLLMLLYALYSQCRFDGCCSLGVESAVGLALAGVFTVTMASIAGLGLATWLGINFNAATTQIVPFLALGIGVDNMFLLLHNYPQVVGSVARNELGFLMRETGMSILTTSFNNIFAFWAGTILPIPALRSFCGQTAILLTTNLFGIFFIYPAFIALDLKRRKAGRRDLEFLCYYCLCVDDDDNVDAETAHKIRRSDCQKGVVHKLMAETADDDHKPDKKRVPAEPRFGTTAEEEDGTEPEDEHHPHHGQQKPYFARRSFKPMVIGRTAPSAVKYVQQPNGHPTGDGTVIVQMPGSHKARHRRPAQKQYKIYTLHGFLHIVYIPLLRRKAVKFAILVTMVALFALGIYGLSRSTIGLELSDVLPDNTAPAAFLKTRDKFFSFYPMAVVIRGANVDFAAQQHQIDLLRRDIGLSPFVVKLPDGEPSERYWLQLFRDWLRGMQQRLDVAKRDGLLDNFDGDGTTPMTATTNASSTSAAATTPKAKHHSPDLQIAYSLACSYGQNYDCARAGTVRLIDESGTINTEGFYNYLYGWHEYEQMFYAVSQASFYPRLRKLRQGPPGPMKYRYFIPPAPKPLFSRIPFYCDGLRDTPTIMRMIREIRAISENYSRAGLPNYPEGVAFTFWEQYLHLDYYLVLAIGIISVSVFCVISTIIFNPWAAALVTCVVASMTVELAGFMGLAGVKLNPISSVTLITAVGIGVEFTAHVALAFLTSLGTREERMVQCLQHMFVPVIHGGMSTLLGIIMLAFSDFDFVVQYFFVVLTALVIIGLFNGLAVLPVLLAYVGPPCEIKPISGRRNRLPFPSSARELRERHRSATEVVTTTQDNNNIAN</sequence>
<organism evidence="10 11">
    <name type="scientific">Heterodera trifolii</name>
    <dbReference type="NCBI Taxonomy" id="157864"/>
    <lineage>
        <taxon>Eukaryota</taxon>
        <taxon>Metazoa</taxon>
        <taxon>Ecdysozoa</taxon>
        <taxon>Nematoda</taxon>
        <taxon>Chromadorea</taxon>
        <taxon>Rhabditida</taxon>
        <taxon>Tylenchina</taxon>
        <taxon>Tylenchomorpha</taxon>
        <taxon>Tylenchoidea</taxon>
        <taxon>Heteroderidae</taxon>
        <taxon>Heteroderinae</taxon>
        <taxon>Heterodera</taxon>
    </lineage>
</organism>
<feature type="transmembrane region" description="Helical" evidence="8">
    <location>
        <begin position="1322"/>
        <end position="1344"/>
    </location>
</feature>
<dbReference type="Pfam" id="PF12349">
    <property type="entry name" value="Sterol-sensing"/>
    <property type="match status" value="1"/>
</dbReference>
<evidence type="ECO:0000256" key="3">
    <source>
        <dbReference type="ARBA" id="ARBA00022692"/>
    </source>
</evidence>
<evidence type="ECO:0000256" key="2">
    <source>
        <dbReference type="ARBA" id="ARBA00005585"/>
    </source>
</evidence>
<gene>
    <name evidence="10" type="ORF">niasHT_011194</name>
</gene>
<comment type="similarity">
    <text evidence="2">Belongs to the patched family.</text>
</comment>
<dbReference type="GO" id="GO:0018996">
    <property type="term" value="P:molting cycle, collagen and cuticulin-based cuticle"/>
    <property type="evidence" value="ECO:0007669"/>
    <property type="project" value="UniProtKB-ARBA"/>
</dbReference>
<feature type="transmembrane region" description="Helical" evidence="8">
    <location>
        <begin position="796"/>
        <end position="817"/>
    </location>
</feature>
<feature type="transmembrane region" description="Helical" evidence="8">
    <location>
        <begin position="1447"/>
        <end position="1474"/>
    </location>
</feature>
<feature type="region of interest" description="Disordered" evidence="7">
    <location>
        <begin position="560"/>
        <end position="584"/>
    </location>
</feature>
<dbReference type="InterPro" id="IPR000731">
    <property type="entry name" value="SSD"/>
</dbReference>
<dbReference type="InterPro" id="IPR053958">
    <property type="entry name" value="HMGCR/SNAP/NPC1-like_SSD"/>
</dbReference>
<feature type="region of interest" description="Disordered" evidence="7">
    <location>
        <begin position="1499"/>
        <end position="1521"/>
    </location>
</feature>
<keyword evidence="4 8" id="KW-1133">Transmembrane helix</keyword>
<dbReference type="EMBL" id="JBICBT010000455">
    <property type="protein sequence ID" value="KAL3113131.1"/>
    <property type="molecule type" value="Genomic_DNA"/>
</dbReference>
<feature type="region of interest" description="Disordered" evidence="7">
    <location>
        <begin position="900"/>
        <end position="944"/>
    </location>
</feature>
<dbReference type="PANTHER" id="PTHR46022">
    <property type="entry name" value="PROTEIN PATCHED"/>
    <property type="match status" value="1"/>
</dbReference>
<keyword evidence="3 8" id="KW-0812">Transmembrane</keyword>
<keyword evidence="11" id="KW-1185">Reference proteome</keyword>
<evidence type="ECO:0000256" key="5">
    <source>
        <dbReference type="ARBA" id="ARBA00023136"/>
    </source>
</evidence>
<dbReference type="Proteomes" id="UP001620626">
    <property type="component" value="Unassembled WGS sequence"/>
</dbReference>
<evidence type="ECO:0000256" key="8">
    <source>
        <dbReference type="SAM" id="Phobius"/>
    </source>
</evidence>
<feature type="domain" description="SSD" evidence="9">
    <location>
        <begin position="686"/>
        <end position="848"/>
    </location>
</feature>
<dbReference type="Gene3D" id="1.20.1640.10">
    <property type="entry name" value="Multidrug efflux transporter AcrB transmembrane domain"/>
    <property type="match status" value="2"/>
</dbReference>
<reference evidence="10 11" key="1">
    <citation type="submission" date="2024-10" db="EMBL/GenBank/DDBJ databases">
        <authorList>
            <person name="Kim D."/>
        </authorList>
    </citation>
    <scope>NUCLEOTIDE SEQUENCE [LARGE SCALE GENOMIC DNA]</scope>
    <source>
        <strain evidence="10">BH-2024</strain>
    </source>
</reference>
<feature type="transmembrane region" description="Helical" evidence="8">
    <location>
        <begin position="829"/>
        <end position="848"/>
    </location>
</feature>
<feature type="compositionally biased region" description="Polar residues" evidence="7">
    <location>
        <begin position="1508"/>
        <end position="1521"/>
    </location>
</feature>